<dbReference type="CDD" id="cd08023">
    <property type="entry name" value="GH16_laminarinase_like"/>
    <property type="match status" value="1"/>
</dbReference>
<dbReference type="GO" id="GO:0004553">
    <property type="term" value="F:hydrolase activity, hydrolyzing O-glycosyl compounds"/>
    <property type="evidence" value="ECO:0007669"/>
    <property type="project" value="InterPro"/>
</dbReference>
<keyword evidence="4" id="KW-1185">Reference proteome</keyword>
<comment type="similarity">
    <text evidence="1">Belongs to the glycosyl hydrolase 16 family.</text>
</comment>
<proteinExistence type="inferred from homology"/>
<dbReference type="InterPro" id="IPR013320">
    <property type="entry name" value="ConA-like_dom_sf"/>
</dbReference>
<dbReference type="AlphaFoldDB" id="A0A939E2L0"/>
<dbReference type="EMBL" id="JAFLEQ010000009">
    <property type="protein sequence ID" value="MBN9644282.1"/>
    <property type="molecule type" value="Genomic_DNA"/>
</dbReference>
<dbReference type="Proteomes" id="UP000664332">
    <property type="component" value="Unassembled WGS sequence"/>
</dbReference>
<dbReference type="RefSeq" id="WP_207278778.1">
    <property type="nucleotide sequence ID" value="NZ_JAFLEQ010000009.1"/>
</dbReference>
<evidence type="ECO:0000313" key="3">
    <source>
        <dbReference type="EMBL" id="MBN9644282.1"/>
    </source>
</evidence>
<dbReference type="SUPFAM" id="SSF49899">
    <property type="entry name" value="Concanavalin A-like lectins/glucanases"/>
    <property type="match status" value="1"/>
</dbReference>
<accession>A0A939E2L0</accession>
<evidence type="ECO:0000259" key="2">
    <source>
        <dbReference type="PROSITE" id="PS51762"/>
    </source>
</evidence>
<dbReference type="Gene3D" id="2.60.40.4270">
    <property type="entry name" value="Listeria-Bacteroides repeat domain"/>
    <property type="match status" value="1"/>
</dbReference>
<name>A0A939E2L0_9CORY</name>
<dbReference type="Pfam" id="PF00722">
    <property type="entry name" value="Glyco_hydro_16"/>
    <property type="match status" value="1"/>
</dbReference>
<dbReference type="PANTHER" id="PTHR10963">
    <property type="entry name" value="GLYCOSYL HYDROLASE-RELATED"/>
    <property type="match status" value="1"/>
</dbReference>
<evidence type="ECO:0000256" key="1">
    <source>
        <dbReference type="ARBA" id="ARBA00006865"/>
    </source>
</evidence>
<dbReference type="PROSITE" id="PS51762">
    <property type="entry name" value="GH16_2"/>
    <property type="match status" value="1"/>
</dbReference>
<feature type="domain" description="GH16" evidence="2">
    <location>
        <begin position="28"/>
        <end position="319"/>
    </location>
</feature>
<organism evidence="3 4">
    <name type="scientific">Corynebacterium mendelii</name>
    <dbReference type="NCBI Taxonomy" id="2765362"/>
    <lineage>
        <taxon>Bacteria</taxon>
        <taxon>Bacillati</taxon>
        <taxon>Actinomycetota</taxon>
        <taxon>Actinomycetes</taxon>
        <taxon>Mycobacteriales</taxon>
        <taxon>Corynebacteriaceae</taxon>
        <taxon>Corynebacterium</taxon>
    </lineage>
</organism>
<feature type="non-terminal residue" evidence="3">
    <location>
        <position position="484"/>
    </location>
</feature>
<comment type="caution">
    <text evidence="3">The sequence shown here is derived from an EMBL/GenBank/DDBJ whole genome shotgun (WGS) entry which is preliminary data.</text>
</comment>
<sequence>MNIALPAAEAADLCIAADTCTEAPRKIVEAGDEYYLVWSDEFNNGVLDEGWNLSQRPVENKNFFYRNKIDPVDGDIRLKDGFLSIVASPRETPIINNKNKPAYINTGGLSTLGKKDWKYGYFEARIRYHSSSKLWPALWFMPTEQSRGWPADGEIDWLETLPGKNNRKQGTLTHTTDYLSRRAANNTAALADLISDKPITGDWHTWSMNWSESGFSFKYDGQEYGSLRPTNPMPPADQRKRGLTKSEYRWPSNFIYVDKKTGEKTVVEDFSPMAPFDRKFFLILNLATLVTSRSHLSAMDFDKSKVDIDYIRVYQTPEQIKLQDTFYLRFDTAKQAVGPDGEIVVVEDQLKKLGESIGDLPVLRNKHNEASFGWYRRANLKPWSKIGNDTAVKDSYILFPKWEEAVWVFKNYSGGPNSPKKQEAFKPGETVRLGKPSPIEQLRFDGWFKDPEFRRPAEEEFVLDSDVTLYAKWVKAQRSVSFVA</sequence>
<dbReference type="InterPro" id="IPR050546">
    <property type="entry name" value="Glycosyl_Hydrlase_16"/>
</dbReference>
<protein>
    <submittedName>
        <fullName evidence="3">Family 16 glycosylhydrolase</fullName>
    </submittedName>
</protein>
<dbReference type="InterPro" id="IPR000757">
    <property type="entry name" value="Beta-glucanase-like"/>
</dbReference>
<evidence type="ECO:0000313" key="4">
    <source>
        <dbReference type="Proteomes" id="UP000664332"/>
    </source>
</evidence>
<dbReference type="Gene3D" id="2.60.120.200">
    <property type="match status" value="1"/>
</dbReference>
<dbReference type="GO" id="GO:0005975">
    <property type="term" value="P:carbohydrate metabolic process"/>
    <property type="evidence" value="ECO:0007669"/>
    <property type="project" value="InterPro"/>
</dbReference>
<gene>
    <name evidence="3" type="ORF">JZY06_06605</name>
</gene>
<dbReference type="InterPro" id="IPR042229">
    <property type="entry name" value="Listeria/Bacterioides_rpt_sf"/>
</dbReference>
<dbReference type="PANTHER" id="PTHR10963:SF55">
    <property type="entry name" value="GLYCOSIDE HYDROLASE FAMILY 16 PROTEIN"/>
    <property type="match status" value="1"/>
</dbReference>
<reference evidence="3" key="1">
    <citation type="submission" date="2021-03" db="EMBL/GenBank/DDBJ databases">
        <authorList>
            <person name="Sun Q."/>
        </authorList>
    </citation>
    <scope>NUCLEOTIDE SEQUENCE</scope>
    <source>
        <strain evidence="3">CCM 8862</strain>
    </source>
</reference>